<evidence type="ECO:0000256" key="6">
    <source>
        <dbReference type="ARBA" id="ARBA00023002"/>
    </source>
</evidence>
<dbReference type="InterPro" id="IPR046373">
    <property type="entry name" value="Acyl-CoA_Oxase/DH_mid-dom_sf"/>
</dbReference>
<dbReference type="Gene3D" id="1.20.140.10">
    <property type="entry name" value="Butyryl-CoA Dehydrogenase, subunit A, domain 3"/>
    <property type="match status" value="1"/>
</dbReference>
<evidence type="ECO:0000256" key="7">
    <source>
        <dbReference type="RuleBase" id="RU362125"/>
    </source>
</evidence>
<dbReference type="InterPro" id="IPR009100">
    <property type="entry name" value="AcylCoA_DH/oxidase_NM_dom_sf"/>
</dbReference>
<dbReference type="InterPro" id="IPR037069">
    <property type="entry name" value="AcylCoA_DH/ox_N_sf"/>
</dbReference>
<proteinExistence type="inferred from homology"/>
<organism evidence="11 12">
    <name type="scientific">Mangrovivirga halotolerans</name>
    <dbReference type="NCBI Taxonomy" id="2993936"/>
    <lineage>
        <taxon>Bacteria</taxon>
        <taxon>Pseudomonadati</taxon>
        <taxon>Bacteroidota</taxon>
        <taxon>Cytophagia</taxon>
        <taxon>Cytophagales</taxon>
        <taxon>Mangrovivirgaceae</taxon>
        <taxon>Mangrovivirga</taxon>
    </lineage>
</organism>
<feature type="domain" description="Acyl-CoA dehydrogenase/oxidase N-terminal" evidence="10">
    <location>
        <begin position="8"/>
        <end position="125"/>
    </location>
</feature>
<keyword evidence="5 7" id="KW-0274">FAD</keyword>
<evidence type="ECO:0000313" key="11">
    <source>
        <dbReference type="EMBL" id="MCX2743072.1"/>
    </source>
</evidence>
<dbReference type="InterPro" id="IPR009075">
    <property type="entry name" value="AcylCo_DH/oxidase_C"/>
</dbReference>
<reference evidence="11 12" key="1">
    <citation type="submission" date="2022-11" db="EMBL/GenBank/DDBJ databases">
        <title>The characterization of three novel Bacteroidetes species and genomic analysis of their roles in tidal elemental geochemical cycles.</title>
        <authorList>
            <person name="Ma K."/>
        </authorList>
    </citation>
    <scope>NUCLEOTIDE SEQUENCE [LARGE SCALE GENOMIC DNA]</scope>
    <source>
        <strain evidence="11 12">M17</strain>
    </source>
</reference>
<dbReference type="Gene3D" id="2.40.110.10">
    <property type="entry name" value="Butyryl-CoA Dehydrogenase, subunit A, domain 2"/>
    <property type="match status" value="1"/>
</dbReference>
<evidence type="ECO:0000256" key="3">
    <source>
        <dbReference type="ARBA" id="ARBA00011738"/>
    </source>
</evidence>
<gene>
    <name evidence="11" type="ORF">OO013_04305</name>
</gene>
<evidence type="ECO:0000259" key="10">
    <source>
        <dbReference type="Pfam" id="PF02771"/>
    </source>
</evidence>
<dbReference type="SUPFAM" id="SSF56645">
    <property type="entry name" value="Acyl-CoA dehydrogenase NM domain-like"/>
    <property type="match status" value="1"/>
</dbReference>
<dbReference type="PANTHER" id="PTHR48083:SF13">
    <property type="entry name" value="ACYL-COA DEHYDROGENASE FAMILY MEMBER 11"/>
    <property type="match status" value="1"/>
</dbReference>
<comment type="subunit">
    <text evidence="3">Homodimer.</text>
</comment>
<name>A0ABT3RMN2_9BACT</name>
<dbReference type="RefSeq" id="WP_266055443.1">
    <property type="nucleotide sequence ID" value="NZ_JAPFQN010000003.1"/>
</dbReference>
<feature type="domain" description="Acyl-CoA oxidase/dehydrogenase middle" evidence="9">
    <location>
        <begin position="129"/>
        <end position="229"/>
    </location>
</feature>
<accession>A0ABT3RMN2</accession>
<comment type="similarity">
    <text evidence="2 7">Belongs to the acyl-CoA dehydrogenase family.</text>
</comment>
<keyword evidence="6 7" id="KW-0560">Oxidoreductase</keyword>
<keyword evidence="12" id="KW-1185">Reference proteome</keyword>
<comment type="cofactor">
    <cofactor evidence="1 7">
        <name>FAD</name>
        <dbReference type="ChEBI" id="CHEBI:57692"/>
    </cofactor>
</comment>
<dbReference type="Pfam" id="PF02770">
    <property type="entry name" value="Acyl-CoA_dh_M"/>
    <property type="match status" value="1"/>
</dbReference>
<evidence type="ECO:0000256" key="2">
    <source>
        <dbReference type="ARBA" id="ARBA00009347"/>
    </source>
</evidence>
<dbReference type="EMBL" id="JAPFQN010000003">
    <property type="protein sequence ID" value="MCX2743072.1"/>
    <property type="molecule type" value="Genomic_DNA"/>
</dbReference>
<dbReference type="InterPro" id="IPR006091">
    <property type="entry name" value="Acyl-CoA_Oxase/DH_mid-dom"/>
</dbReference>
<feature type="domain" description="Acyl-CoA dehydrogenase/oxidase C-terminal" evidence="8">
    <location>
        <begin position="241"/>
        <end position="393"/>
    </location>
</feature>
<dbReference type="Proteomes" id="UP001209885">
    <property type="component" value="Unassembled WGS sequence"/>
</dbReference>
<dbReference type="PANTHER" id="PTHR48083">
    <property type="entry name" value="MEDIUM-CHAIN SPECIFIC ACYL-COA DEHYDROGENASE, MITOCHONDRIAL-RELATED"/>
    <property type="match status" value="1"/>
</dbReference>
<comment type="caution">
    <text evidence="11">The sequence shown here is derived from an EMBL/GenBank/DDBJ whole genome shotgun (WGS) entry which is preliminary data.</text>
</comment>
<evidence type="ECO:0000259" key="9">
    <source>
        <dbReference type="Pfam" id="PF02770"/>
    </source>
</evidence>
<sequence>MIDIYSTERLKNFLPKIKSFVEDELLPIENHLLTTSFYELSPLLEEKRKIAKQLGIWAPYLPEREGGSGLSLTEFAQVSEVLAWTLYGHYCLNCQAPDVGNIELLSDHGTEEQKEKYLKPLINGDIRSCFSMTEPENAGSNPVILDTKAEKSEDNYIINGRKWFTTGADGASFAIVMAVTDPDAGNYQKASMIIVPTDNPGFKRVRNTPIMGEPGEGHDSHSEIKYDNCKVPVENIIGKEGEGFYLAQQRLGPGRVHHCMRWIGTAERALDMMCQRASSRSLGGDTLLAHKQTVQNWIAESRASIDACRLMVLNTAHMLETVGSKNARNEISAIKFYVANMLQEVLDRAIQVHGAYGLTDDCILSHWYRHERAARIYDGPDEVHKSSLARQILKNYGVNKK</sequence>
<dbReference type="InterPro" id="IPR013786">
    <property type="entry name" value="AcylCoA_DH/ox_N"/>
</dbReference>
<dbReference type="InterPro" id="IPR036250">
    <property type="entry name" value="AcylCo_DH-like_C"/>
</dbReference>
<evidence type="ECO:0000259" key="8">
    <source>
        <dbReference type="Pfam" id="PF00441"/>
    </source>
</evidence>
<dbReference type="SUPFAM" id="SSF47203">
    <property type="entry name" value="Acyl-CoA dehydrogenase C-terminal domain-like"/>
    <property type="match status" value="1"/>
</dbReference>
<evidence type="ECO:0000256" key="5">
    <source>
        <dbReference type="ARBA" id="ARBA00022827"/>
    </source>
</evidence>
<protein>
    <submittedName>
        <fullName evidence="11">Acyl-CoA dehydrogenase family protein</fullName>
    </submittedName>
</protein>
<evidence type="ECO:0000313" key="12">
    <source>
        <dbReference type="Proteomes" id="UP001209885"/>
    </source>
</evidence>
<dbReference type="InterPro" id="IPR050741">
    <property type="entry name" value="Acyl-CoA_dehydrogenase"/>
</dbReference>
<keyword evidence="4 7" id="KW-0285">Flavoprotein</keyword>
<dbReference type="Gene3D" id="1.10.540.10">
    <property type="entry name" value="Acyl-CoA dehydrogenase/oxidase, N-terminal domain"/>
    <property type="match status" value="1"/>
</dbReference>
<evidence type="ECO:0000256" key="1">
    <source>
        <dbReference type="ARBA" id="ARBA00001974"/>
    </source>
</evidence>
<dbReference type="Pfam" id="PF02771">
    <property type="entry name" value="Acyl-CoA_dh_N"/>
    <property type="match status" value="1"/>
</dbReference>
<dbReference type="Pfam" id="PF00441">
    <property type="entry name" value="Acyl-CoA_dh_1"/>
    <property type="match status" value="1"/>
</dbReference>
<evidence type="ECO:0000256" key="4">
    <source>
        <dbReference type="ARBA" id="ARBA00022630"/>
    </source>
</evidence>